<gene>
    <name evidence="15" type="ORF">BOH78_0510</name>
    <name evidence="13" type="ORF">C5L36_0B10150</name>
    <name evidence="16" type="ORF">CAS74_003820</name>
    <name evidence="14" type="ORF">JL09_g2749</name>
</gene>
<comment type="catalytic activity">
    <reaction evidence="9">
        <text>Hydrolyzes the peptide bond -P2-(S-farnesyl or geranylgeranyl)C-P1'-P2'-P3'-COOH where P1' and P2' are amino acids with aliphatic sidechains and P3' is any C-terminal residue.</text>
        <dbReference type="EC" id="3.4.26.1"/>
    </reaction>
</comment>
<reference evidence="13 20" key="6">
    <citation type="submission" date="2018-06" db="EMBL/GenBank/DDBJ databases">
        <title>Population genomics shows no distinction between pathogenic Candida krusei and environmental Pichia kudriavzevii: One species, four names.</title>
        <authorList>
            <person name="Douglass A.P."/>
            <person name="Offei B."/>
            <person name="Braun-Galleani S."/>
            <person name="Coughlan A.Y."/>
            <person name="Martos A."/>
            <person name="Ortiz-Merino R.A."/>
            <person name="Byrne K.P."/>
            <person name="Wolfe K.H."/>
        </authorList>
    </citation>
    <scope>NUCLEOTIDE SEQUENCE [LARGE SCALE GENOMIC DNA]</scope>
    <source>
        <strain evidence="13 20">CBS573</strain>
    </source>
</reference>
<evidence type="ECO:0000313" key="15">
    <source>
        <dbReference type="EMBL" id="ONH77286.1"/>
    </source>
</evidence>
<keyword evidence="7 11" id="KW-1133">Transmembrane helix</keyword>
<dbReference type="EC" id="3.4.26.1" evidence="10"/>
<evidence type="ECO:0000256" key="11">
    <source>
        <dbReference type="SAM" id="Phobius"/>
    </source>
</evidence>
<dbReference type="GO" id="GO:0004222">
    <property type="term" value="F:metalloendopeptidase activity"/>
    <property type="evidence" value="ECO:0007669"/>
    <property type="project" value="EnsemblFungi"/>
</dbReference>
<evidence type="ECO:0000256" key="9">
    <source>
        <dbReference type="ARBA" id="ARBA00047280"/>
    </source>
</evidence>
<evidence type="ECO:0000256" key="2">
    <source>
        <dbReference type="ARBA" id="ARBA00006897"/>
    </source>
</evidence>
<feature type="transmembrane region" description="Helical" evidence="11">
    <location>
        <begin position="6"/>
        <end position="24"/>
    </location>
</feature>
<reference evidence="15" key="4">
    <citation type="submission" date="2017-01" db="EMBL/GenBank/DDBJ databases">
        <authorList>
            <person name="Mah S.A."/>
            <person name="Swanson W.J."/>
            <person name="Moy G.W."/>
            <person name="Vacquier V.D."/>
        </authorList>
    </citation>
    <scope>NUCLEOTIDE SEQUENCE [LARGE SCALE GENOMIC DNA]</scope>
    <source>
        <strain evidence="15">129</strain>
    </source>
</reference>
<comment type="similarity">
    <text evidence="2">Belongs to the peptidase U48 family.</text>
</comment>
<reference evidence="17" key="1">
    <citation type="journal article" date="2014" name="Microb. Cell Fact.">
        <title>Exploiting Issatchenkia orientalis SD108 for succinic acid production.</title>
        <authorList>
            <person name="Xiao H."/>
            <person name="Shao Z."/>
            <person name="Jiang Y."/>
            <person name="Dole S."/>
            <person name="Zhao H."/>
        </authorList>
    </citation>
    <scope>NUCLEOTIDE SEQUENCE [LARGE SCALE GENOMIC DNA]</scope>
    <source>
        <strain evidence="17">SD108</strain>
    </source>
</reference>
<evidence type="ECO:0000313" key="16">
    <source>
        <dbReference type="EMBL" id="OUT20824.1"/>
    </source>
</evidence>
<reference evidence="16 19" key="5">
    <citation type="submission" date="2017-05" db="EMBL/GenBank/DDBJ databases">
        <title>The Genome Sequence of Candida krusei Ckrusei653.</title>
        <authorList>
            <person name="Cuomo C."/>
            <person name="Forche A."/>
            <person name="Young S."/>
            <person name="Abouelleil A."/>
            <person name="Cao P."/>
            <person name="Chapman S."/>
            <person name="Cusick C."/>
            <person name="Shea T."/>
            <person name="Nusbaum C."/>
            <person name="Birren B."/>
        </authorList>
    </citation>
    <scope>NUCLEOTIDE SEQUENCE [LARGE SCALE GENOMIC DNA]</scope>
    <source>
        <strain evidence="16 19">Ckrusei653</strain>
    </source>
</reference>
<dbReference type="OrthoDB" id="271604at2759"/>
<dbReference type="GO" id="GO:0007323">
    <property type="term" value="P:peptide pheromone maturation"/>
    <property type="evidence" value="ECO:0007669"/>
    <property type="project" value="EnsemblFungi"/>
</dbReference>
<dbReference type="AlphaFoldDB" id="A0A099P1E3"/>
<evidence type="ECO:0000256" key="8">
    <source>
        <dbReference type="ARBA" id="ARBA00023136"/>
    </source>
</evidence>
<feature type="domain" description="CAAX prenyl protease 2/Lysostaphin resistance protein A-like" evidence="12">
    <location>
        <begin position="122"/>
        <end position="244"/>
    </location>
</feature>
<keyword evidence="4 11" id="KW-0812">Transmembrane</keyword>
<dbReference type="eggNOG" id="KOG4130">
    <property type="taxonomic scope" value="Eukaryota"/>
</dbReference>
<proteinExistence type="inferred from homology"/>
<dbReference type="Proteomes" id="UP000195871">
    <property type="component" value="Unassembled WGS sequence"/>
</dbReference>
<keyword evidence="8 11" id="KW-0472">Membrane</keyword>
<evidence type="ECO:0000256" key="3">
    <source>
        <dbReference type="ARBA" id="ARBA00022670"/>
    </source>
</evidence>
<evidence type="ECO:0000313" key="18">
    <source>
        <dbReference type="Proteomes" id="UP000189274"/>
    </source>
</evidence>
<keyword evidence="5" id="KW-0378">Hydrolase</keyword>
<dbReference type="InterPro" id="IPR039731">
    <property type="entry name" value="Rce1"/>
</dbReference>
<dbReference type="PANTHER" id="PTHR13046">
    <property type="entry name" value="PROTEASE U48 CAAX PRENYL PROTEASE RCE1"/>
    <property type="match status" value="1"/>
</dbReference>
<dbReference type="Proteomes" id="UP000249293">
    <property type="component" value="Chromosome 2"/>
</dbReference>
<protein>
    <recommendedName>
        <fullName evidence="10">intramembrane prenyl-peptidase Rce1</fullName>
        <ecNumber evidence="10">3.4.26.1</ecNumber>
    </recommendedName>
</protein>
<dbReference type="InterPro" id="IPR003675">
    <property type="entry name" value="Rce1/LyrA-like_dom"/>
</dbReference>
<dbReference type="STRING" id="4909.A0A099P1E3"/>
<dbReference type="GO" id="GO:0071586">
    <property type="term" value="P:CAAX-box protein processing"/>
    <property type="evidence" value="ECO:0007669"/>
    <property type="project" value="EnsemblFungi"/>
</dbReference>
<dbReference type="EMBL" id="MQVM01000002">
    <property type="protein sequence ID" value="ONH77286.1"/>
    <property type="molecule type" value="Genomic_DNA"/>
</dbReference>
<name>A0A099P1E3_PICKU</name>
<keyword evidence="20" id="KW-1185">Reference proteome</keyword>
<evidence type="ECO:0000313" key="19">
    <source>
        <dbReference type="Proteomes" id="UP000195871"/>
    </source>
</evidence>
<dbReference type="GO" id="GO:0005789">
    <property type="term" value="C:endoplasmic reticulum membrane"/>
    <property type="evidence" value="ECO:0007669"/>
    <property type="project" value="UniProtKB-SubCell"/>
</dbReference>
<dbReference type="HOGENOM" id="CLU_049909_1_0_1"/>
<evidence type="ECO:0000313" key="20">
    <source>
        <dbReference type="Proteomes" id="UP000249293"/>
    </source>
</evidence>
<organism evidence="14 17">
    <name type="scientific">Pichia kudriavzevii</name>
    <name type="common">Yeast</name>
    <name type="synonym">Issatchenkia orientalis</name>
    <dbReference type="NCBI Taxonomy" id="4909"/>
    <lineage>
        <taxon>Eukaryota</taxon>
        <taxon>Fungi</taxon>
        <taxon>Dikarya</taxon>
        <taxon>Ascomycota</taxon>
        <taxon>Saccharomycotina</taxon>
        <taxon>Pichiomycetes</taxon>
        <taxon>Pichiales</taxon>
        <taxon>Pichiaceae</taxon>
        <taxon>Pichia</taxon>
    </lineage>
</organism>
<reference evidence="18" key="3">
    <citation type="journal article" date="2017" name="Genome Announc.">
        <title>Genome sequences of Cyberlindnera fabianii 65, Pichia kudriavzevii 129, and Saccharomyces cerevisiae 131 isolated from fermented masau fruits in Zimbabwe.</title>
        <authorList>
            <person name="van Rijswijck I.M.H."/>
            <person name="Derks M.F.L."/>
            <person name="Abee T."/>
            <person name="de Ridder D."/>
            <person name="Smid E.J."/>
        </authorList>
    </citation>
    <scope>NUCLEOTIDE SEQUENCE [LARGE SCALE GENOMIC DNA]</scope>
    <source>
        <strain evidence="18">129</strain>
    </source>
</reference>
<evidence type="ECO:0000313" key="14">
    <source>
        <dbReference type="EMBL" id="KGK38124.1"/>
    </source>
</evidence>
<keyword evidence="3 15" id="KW-0645">Protease</keyword>
<feature type="transmembrane region" description="Helical" evidence="11">
    <location>
        <begin position="44"/>
        <end position="63"/>
    </location>
</feature>
<keyword evidence="6" id="KW-0256">Endoplasmic reticulum</keyword>
<feature type="transmembrane region" description="Helical" evidence="11">
    <location>
        <begin position="259"/>
        <end position="276"/>
    </location>
</feature>
<dbReference type="Proteomes" id="UP000189274">
    <property type="component" value="Unassembled WGS sequence"/>
</dbReference>
<evidence type="ECO:0000313" key="13">
    <source>
        <dbReference type="EMBL" id="AWU75777.1"/>
    </source>
</evidence>
<dbReference type="PANTHER" id="PTHR13046:SF0">
    <property type="entry name" value="CAAX PRENYL PROTEASE 2"/>
    <property type="match status" value="1"/>
</dbReference>
<dbReference type="EMBL" id="NHMM01000006">
    <property type="protein sequence ID" value="OUT20824.1"/>
    <property type="molecule type" value="Genomic_DNA"/>
</dbReference>
<reference evidence="14" key="2">
    <citation type="submission" date="2014-08" db="EMBL/GenBank/DDBJ databases">
        <title>Exploiting Issatchenkia orientalis SD108 for Succinic Acid Production.</title>
        <authorList>
            <person name="Xiao H."/>
            <person name="Shao Z."/>
            <person name="Jiang Y."/>
            <person name="Dole S."/>
            <person name="Zhao H."/>
        </authorList>
    </citation>
    <scope>NUCLEOTIDE SEQUENCE [LARGE SCALE GENOMIC DNA]</scope>
    <source>
        <strain evidence="14">SD108</strain>
    </source>
</reference>
<dbReference type="EMBL" id="CP028774">
    <property type="protein sequence ID" value="AWU75777.1"/>
    <property type="molecule type" value="Genomic_DNA"/>
</dbReference>
<evidence type="ECO:0000256" key="4">
    <source>
        <dbReference type="ARBA" id="ARBA00022692"/>
    </source>
</evidence>
<evidence type="ECO:0000313" key="17">
    <source>
        <dbReference type="Proteomes" id="UP000029867"/>
    </source>
</evidence>
<sequence length="285" mass="32273">MSLLTYVTLYTSIVALSYVLILHVGAESGSRNEPSVIRIRLKKIIAVSIANLIIAPIVLIYWLKLIPDLNSFFLIMGFKNIFKVKSLIEVQKTLSLFMILFIGPLSQTITDFRLEEHYSSYIEIVRDLLFAPMTEELFFTSLALGSFLSYELSKQAVPVYSPTVFSGDNSIDPYLKLTPLLFGFAHLHHAIEMFKSSVPILQIVIICGFQCLYTTLFGYLTNLIFVNTGSIWCCFIAHAFCNFMGLPSLNIEGSLSRKISYWFLLVFGIVGFGVYFDKLTYDHAK</sequence>
<evidence type="ECO:0000256" key="10">
    <source>
        <dbReference type="ARBA" id="ARBA00049729"/>
    </source>
</evidence>
<dbReference type="VEuPathDB" id="FungiDB:C5L36_0B10150"/>
<feature type="transmembrane region" description="Helical" evidence="11">
    <location>
        <begin position="224"/>
        <end position="247"/>
    </location>
</feature>
<evidence type="ECO:0000256" key="5">
    <source>
        <dbReference type="ARBA" id="ARBA00022801"/>
    </source>
</evidence>
<evidence type="ECO:0000256" key="1">
    <source>
        <dbReference type="ARBA" id="ARBA00004477"/>
    </source>
</evidence>
<evidence type="ECO:0000256" key="6">
    <source>
        <dbReference type="ARBA" id="ARBA00022824"/>
    </source>
</evidence>
<dbReference type="EMBL" id="JQFK01000024">
    <property type="protein sequence ID" value="KGK38124.1"/>
    <property type="molecule type" value="Genomic_DNA"/>
</dbReference>
<comment type="subcellular location">
    <subcellularLocation>
        <location evidence="1">Endoplasmic reticulum membrane</location>
        <topology evidence="1">Multi-pass membrane protein</topology>
    </subcellularLocation>
</comment>
<accession>A0A099P1E3</accession>
<dbReference type="Proteomes" id="UP000029867">
    <property type="component" value="Unassembled WGS sequence"/>
</dbReference>
<feature type="transmembrane region" description="Helical" evidence="11">
    <location>
        <begin position="198"/>
        <end position="218"/>
    </location>
</feature>
<evidence type="ECO:0000259" key="12">
    <source>
        <dbReference type="Pfam" id="PF02517"/>
    </source>
</evidence>
<dbReference type="Pfam" id="PF02517">
    <property type="entry name" value="Rce1-like"/>
    <property type="match status" value="1"/>
</dbReference>
<evidence type="ECO:0000256" key="7">
    <source>
        <dbReference type="ARBA" id="ARBA00022989"/>
    </source>
</evidence>